<comment type="cofactor">
    <cofactor evidence="1 8">
        <name>Mg(2+)</name>
        <dbReference type="ChEBI" id="CHEBI:18420"/>
    </cofactor>
</comment>
<evidence type="ECO:0000256" key="7">
    <source>
        <dbReference type="ARBA" id="ARBA00038093"/>
    </source>
</evidence>
<dbReference type="HAMAP" id="MF_00265">
    <property type="entry name" value="VapC_Nob1"/>
    <property type="match status" value="1"/>
</dbReference>
<feature type="domain" description="PIN" evidence="9">
    <location>
        <begin position="4"/>
        <end position="122"/>
    </location>
</feature>
<feature type="binding site" evidence="8">
    <location>
        <position position="96"/>
    </location>
    <ligand>
        <name>Mg(2+)</name>
        <dbReference type="ChEBI" id="CHEBI:18420"/>
    </ligand>
</feature>
<organism evidence="10 11">
    <name type="scientific">Halococcus hamelinensis 100A6</name>
    <dbReference type="NCBI Taxonomy" id="1132509"/>
    <lineage>
        <taxon>Archaea</taxon>
        <taxon>Methanobacteriati</taxon>
        <taxon>Methanobacteriota</taxon>
        <taxon>Stenosarchaea group</taxon>
        <taxon>Halobacteria</taxon>
        <taxon>Halobacteriales</taxon>
        <taxon>Halococcaceae</taxon>
        <taxon>Halococcus</taxon>
    </lineage>
</organism>
<dbReference type="Gene3D" id="3.40.50.1010">
    <property type="entry name" value="5'-nuclease"/>
    <property type="match status" value="1"/>
</dbReference>
<evidence type="ECO:0000259" key="9">
    <source>
        <dbReference type="Pfam" id="PF01850"/>
    </source>
</evidence>
<evidence type="ECO:0000256" key="5">
    <source>
        <dbReference type="ARBA" id="ARBA00022801"/>
    </source>
</evidence>
<reference evidence="10 11" key="1">
    <citation type="journal article" date="2014" name="PLoS Genet.">
        <title>Phylogenetically driven sequencing of extremely halophilic archaea reveals strategies for static and dynamic osmo-response.</title>
        <authorList>
            <person name="Becker E.A."/>
            <person name="Seitzer P.M."/>
            <person name="Tritt A."/>
            <person name="Larsen D."/>
            <person name="Krusor M."/>
            <person name="Yao A.I."/>
            <person name="Wu D."/>
            <person name="Madern D."/>
            <person name="Eisen J.A."/>
            <person name="Darling A.E."/>
            <person name="Facciotti M.T."/>
        </authorList>
    </citation>
    <scope>NUCLEOTIDE SEQUENCE [LARGE SCALE GENOMIC DNA]</scope>
    <source>
        <strain evidence="10 11">100A6</strain>
    </source>
</reference>
<accession>M0M7T9</accession>
<dbReference type="AlphaFoldDB" id="M0M7T9"/>
<evidence type="ECO:0000256" key="6">
    <source>
        <dbReference type="ARBA" id="ARBA00022842"/>
    </source>
</evidence>
<evidence type="ECO:0000313" key="10">
    <source>
        <dbReference type="EMBL" id="EMA40679.1"/>
    </source>
</evidence>
<dbReference type="Pfam" id="PF01850">
    <property type="entry name" value="PIN"/>
    <property type="match status" value="1"/>
</dbReference>
<evidence type="ECO:0000313" key="11">
    <source>
        <dbReference type="Proteomes" id="UP000011566"/>
    </source>
</evidence>
<dbReference type="GO" id="GO:0016787">
    <property type="term" value="F:hydrolase activity"/>
    <property type="evidence" value="ECO:0007669"/>
    <property type="project" value="UniProtKB-KW"/>
</dbReference>
<dbReference type="InterPro" id="IPR029060">
    <property type="entry name" value="PIN-like_dom_sf"/>
</dbReference>
<sequence>MIHFDTSFLADYLQGETYTIDFLEAHEDEPYSTTSVVRFELFNGALKHPSPKMTVEGVRLGLQWVSVEPFDDGMAEEAAEIQEALRERGAILSAFDALIAGAAREVGATLVTRDDDFERVDGLTVSVLG</sequence>
<dbReference type="PATRIC" id="fig|1132509.6.peg.962"/>
<protein>
    <recommendedName>
        <fullName evidence="8">Ribonuclease VapC</fullName>
        <shortName evidence="8">RNase VapC</shortName>
        <ecNumber evidence="8">3.1.-.-</ecNumber>
    </recommendedName>
    <alternativeName>
        <fullName evidence="8">Putative toxin VapC</fullName>
    </alternativeName>
</protein>
<dbReference type="InterPro" id="IPR050556">
    <property type="entry name" value="Type_II_TA_system_RNase"/>
</dbReference>
<keyword evidence="3 8" id="KW-0540">Nuclease</keyword>
<proteinExistence type="inferred from homology"/>
<dbReference type="InterPro" id="IPR002716">
    <property type="entry name" value="PIN_dom"/>
</dbReference>
<keyword evidence="4 8" id="KW-0479">Metal-binding</keyword>
<keyword evidence="2 8" id="KW-1277">Toxin-antitoxin system</keyword>
<dbReference type="eggNOG" id="arCOG02219">
    <property type="taxonomic scope" value="Archaea"/>
</dbReference>
<keyword evidence="5 8" id="KW-0378">Hydrolase</keyword>
<dbReference type="SUPFAM" id="SSF88723">
    <property type="entry name" value="PIN domain-like"/>
    <property type="match status" value="1"/>
</dbReference>
<dbReference type="PANTHER" id="PTHR33653">
    <property type="entry name" value="RIBONUCLEASE VAPC2"/>
    <property type="match status" value="1"/>
</dbReference>
<feature type="binding site" evidence="8">
    <location>
        <position position="5"/>
    </location>
    <ligand>
        <name>Mg(2+)</name>
        <dbReference type="ChEBI" id="CHEBI:18420"/>
    </ligand>
</feature>
<gene>
    <name evidence="8" type="primary">vapC</name>
    <name evidence="10" type="ORF">C447_04136</name>
</gene>
<dbReference type="EC" id="3.1.-.-" evidence="8"/>
<comment type="caution">
    <text evidence="10">The sequence shown here is derived from an EMBL/GenBank/DDBJ whole genome shotgun (WGS) entry which is preliminary data.</text>
</comment>
<dbReference type="InterPro" id="IPR022907">
    <property type="entry name" value="VapC_family"/>
</dbReference>
<evidence type="ECO:0000256" key="3">
    <source>
        <dbReference type="ARBA" id="ARBA00022722"/>
    </source>
</evidence>
<keyword evidence="6 8" id="KW-0460">Magnesium</keyword>
<keyword evidence="11" id="KW-1185">Reference proteome</keyword>
<dbReference type="GO" id="GO:0000287">
    <property type="term" value="F:magnesium ion binding"/>
    <property type="evidence" value="ECO:0007669"/>
    <property type="project" value="UniProtKB-UniRule"/>
</dbReference>
<comment type="similarity">
    <text evidence="7 8">Belongs to the PINc/VapC protein family.</text>
</comment>
<dbReference type="GO" id="GO:0004540">
    <property type="term" value="F:RNA nuclease activity"/>
    <property type="evidence" value="ECO:0007669"/>
    <property type="project" value="InterPro"/>
</dbReference>
<evidence type="ECO:0000256" key="8">
    <source>
        <dbReference type="HAMAP-Rule" id="MF_00265"/>
    </source>
</evidence>
<name>M0M7T9_9EURY</name>
<comment type="function">
    <text evidence="8">Toxic component of a toxin-antitoxin (TA) system. An RNase.</text>
</comment>
<dbReference type="PANTHER" id="PTHR33653:SF1">
    <property type="entry name" value="RIBONUCLEASE VAPC2"/>
    <property type="match status" value="1"/>
</dbReference>
<dbReference type="RefSeq" id="WP_007691198.1">
    <property type="nucleotide sequence ID" value="NZ_AJRK01000393.1"/>
</dbReference>
<keyword evidence="8" id="KW-0800">Toxin</keyword>
<evidence type="ECO:0000256" key="1">
    <source>
        <dbReference type="ARBA" id="ARBA00001946"/>
    </source>
</evidence>
<dbReference type="EMBL" id="AOMB01000010">
    <property type="protein sequence ID" value="EMA40679.1"/>
    <property type="molecule type" value="Genomic_DNA"/>
</dbReference>
<dbReference type="Proteomes" id="UP000011566">
    <property type="component" value="Unassembled WGS sequence"/>
</dbReference>
<dbReference type="OrthoDB" id="147588at2157"/>
<evidence type="ECO:0000256" key="2">
    <source>
        <dbReference type="ARBA" id="ARBA00022649"/>
    </source>
</evidence>
<evidence type="ECO:0000256" key="4">
    <source>
        <dbReference type="ARBA" id="ARBA00022723"/>
    </source>
</evidence>
<dbReference type="GO" id="GO:0090729">
    <property type="term" value="F:toxin activity"/>
    <property type="evidence" value="ECO:0007669"/>
    <property type="project" value="UniProtKB-KW"/>
</dbReference>